<reference evidence="2" key="2">
    <citation type="submission" date="2020-04" db="EMBL/GenBank/DDBJ databases">
        <authorList>
            <consortium name="NCBI Genome Project"/>
        </authorList>
    </citation>
    <scope>NUCLEOTIDE SEQUENCE</scope>
    <source>
        <strain evidence="2">CBS 342.82</strain>
    </source>
</reference>
<sequence length="212" mass="22801">YHTYSGNGTIAAGWPTMDEWVDFNTMWQANLPNMEASCAQWGVADNTPEENADLKSAIEATSAKTGIDSRFLLAIVMQESTGCVRVITTQYSVYNPGLMQSHNGTGSCNTNSANLALPGVIGDGQVKIPCPAEDIRQMIEDGVMGTASGDGLVQIMQKQGKDDHSRWYRAARMYNGGSIDPTGDLDAGCCTLSYASDIANRLTGWVNAPRNH</sequence>
<dbReference type="Gene3D" id="1.10.530.10">
    <property type="match status" value="1"/>
</dbReference>
<dbReference type="InterPro" id="IPR023346">
    <property type="entry name" value="Lysozyme-like_dom_sf"/>
</dbReference>
<dbReference type="RefSeq" id="XP_033462991.1">
    <property type="nucleotide sequence ID" value="XM_033600856.1"/>
</dbReference>
<accession>A0A6J3MD61</accession>
<reference evidence="2" key="3">
    <citation type="submission" date="2025-08" db="UniProtKB">
        <authorList>
            <consortium name="RefSeq"/>
        </authorList>
    </citation>
    <scope>IDENTIFICATION</scope>
    <source>
        <strain evidence="2">CBS 342.82</strain>
    </source>
</reference>
<dbReference type="OrthoDB" id="1193027at2759"/>
<dbReference type="AlphaFoldDB" id="A0A6J3MD61"/>
<name>A0A6J3MD61_9PEZI</name>
<protein>
    <recommendedName>
        <fullName evidence="3">Glycoside hydrolase family 23 protein</fullName>
    </recommendedName>
</protein>
<dbReference type="SUPFAM" id="SSF53955">
    <property type="entry name" value="Lysozyme-like"/>
    <property type="match status" value="1"/>
</dbReference>
<evidence type="ECO:0000313" key="1">
    <source>
        <dbReference type="Proteomes" id="UP000504637"/>
    </source>
</evidence>
<dbReference type="GeneID" id="54358656"/>
<evidence type="ECO:0000313" key="2">
    <source>
        <dbReference type="RefSeq" id="XP_033462991.1"/>
    </source>
</evidence>
<reference evidence="2" key="1">
    <citation type="submission" date="2020-01" db="EMBL/GenBank/DDBJ databases">
        <authorList>
            <consortium name="DOE Joint Genome Institute"/>
            <person name="Haridas S."/>
            <person name="Albert R."/>
            <person name="Binder M."/>
            <person name="Bloem J."/>
            <person name="Labutti K."/>
            <person name="Salamov A."/>
            <person name="Andreopoulos B."/>
            <person name="Baker S.E."/>
            <person name="Barry K."/>
            <person name="Bills G."/>
            <person name="Bluhm B.H."/>
            <person name="Cannon C."/>
            <person name="Castanera R."/>
            <person name="Culley D.E."/>
            <person name="Daum C."/>
            <person name="Ezra D."/>
            <person name="Gonzalez J.B."/>
            <person name="Henrissat B."/>
            <person name="Kuo A."/>
            <person name="Liang C."/>
            <person name="Lipzen A."/>
            <person name="Lutzoni F."/>
            <person name="Magnuson J."/>
            <person name="Mondo S."/>
            <person name="Nolan M."/>
            <person name="Ohm R."/>
            <person name="Pangilinan J."/>
            <person name="Park H.-J."/>
            <person name="Ramirez L."/>
            <person name="Alfaro M."/>
            <person name="Sun H."/>
            <person name="Tritt A."/>
            <person name="Yoshinaga Y."/>
            <person name="Zwiers L.-H."/>
            <person name="Turgeon B.G."/>
            <person name="Goodwin S.B."/>
            <person name="Spatafora J.W."/>
            <person name="Crous P.W."/>
            <person name="Grigoriev I.V."/>
        </authorList>
    </citation>
    <scope>NUCLEOTIDE SEQUENCE</scope>
    <source>
        <strain evidence="2">CBS 342.82</strain>
    </source>
</reference>
<gene>
    <name evidence="2" type="ORF">K489DRAFT_312369</name>
</gene>
<evidence type="ECO:0008006" key="3">
    <source>
        <dbReference type="Google" id="ProtNLM"/>
    </source>
</evidence>
<dbReference type="Proteomes" id="UP000504637">
    <property type="component" value="Unplaced"/>
</dbReference>
<organism evidence="2">
    <name type="scientific">Dissoconium aciculare CBS 342.82</name>
    <dbReference type="NCBI Taxonomy" id="1314786"/>
    <lineage>
        <taxon>Eukaryota</taxon>
        <taxon>Fungi</taxon>
        <taxon>Dikarya</taxon>
        <taxon>Ascomycota</taxon>
        <taxon>Pezizomycotina</taxon>
        <taxon>Dothideomycetes</taxon>
        <taxon>Dothideomycetidae</taxon>
        <taxon>Mycosphaerellales</taxon>
        <taxon>Dissoconiaceae</taxon>
        <taxon>Dissoconium</taxon>
    </lineage>
</organism>
<keyword evidence="1" id="KW-1185">Reference proteome</keyword>
<proteinExistence type="predicted"/>
<feature type="non-terminal residue" evidence="2">
    <location>
        <position position="1"/>
    </location>
</feature>